<dbReference type="RefSeq" id="WP_121671392.1">
    <property type="nucleotide sequence ID" value="NZ_BMXM01000002.1"/>
</dbReference>
<evidence type="ECO:0008006" key="5">
    <source>
        <dbReference type="Google" id="ProtNLM"/>
    </source>
</evidence>
<comment type="caution">
    <text evidence="3">The sequence shown here is derived from an EMBL/GenBank/DDBJ whole genome shotgun (WGS) entry which is preliminary data.</text>
</comment>
<sequence length="464" mass="48741">MTNDDNWQAPGGSTPSASAAGHNPPPSAAAPQSQTPQWQSDQPFPPPFPQQPAPQQPYGQQYPPQPYGQQYPPQPPYAPAPPQQGQMPPGQFPGYGQQHGGPFPPDAPGAWTPPPKPGLIPLRPLGFGTLLGAPFLTLKRNPKATFGSALLVQAITVVVSLVVLGIITFFVIGRITSAAPEDQEAVAAGGLVAILIGSIVPFLVGIGATVFLQGVIVTEAARSTLGEKLTLRETWKATWPRLGRLLLWTLLAGGAVTVAVAIVVGIVWMLVALGGGFIAAGVILAILAGLAILALAIWLGVKFSLVPSILVLERTGVIEAARRSWRLTDGYFWRTLGVQYLIAFIVGTVSQVVVTPISLLYTVALGLIDPTASTAEDWIAPALLYVALIIVTLLVASVTSVVQSATIAFIYIDLRMRKEGLDLELIRFVEARQSGDASAPDPYLVQASGRPAPGMAAPAGSPWA</sequence>
<keyword evidence="2" id="KW-0812">Transmembrane</keyword>
<proteinExistence type="predicted"/>
<feature type="transmembrane region" description="Helical" evidence="2">
    <location>
        <begin position="150"/>
        <end position="173"/>
    </location>
</feature>
<evidence type="ECO:0000313" key="3">
    <source>
        <dbReference type="EMBL" id="RLP73841.1"/>
    </source>
</evidence>
<feature type="compositionally biased region" description="Pro residues" evidence="1">
    <location>
        <begin position="72"/>
        <end position="82"/>
    </location>
</feature>
<dbReference type="Proteomes" id="UP000270299">
    <property type="component" value="Unassembled WGS sequence"/>
</dbReference>
<feature type="transmembrane region" description="Helical" evidence="2">
    <location>
        <begin position="185"/>
        <end position="212"/>
    </location>
</feature>
<evidence type="ECO:0000313" key="4">
    <source>
        <dbReference type="Proteomes" id="UP000270299"/>
    </source>
</evidence>
<feature type="transmembrane region" description="Helical" evidence="2">
    <location>
        <begin position="340"/>
        <end position="363"/>
    </location>
</feature>
<protein>
    <recommendedName>
        <fullName evidence="5">Glycerophosphoryl diester phosphodiesterase membrane domain-containing protein</fullName>
    </recommendedName>
</protein>
<gene>
    <name evidence="3" type="ORF">D9V29_00655</name>
</gene>
<keyword evidence="2" id="KW-0472">Membrane</keyword>
<feature type="compositionally biased region" description="Low complexity" evidence="1">
    <location>
        <begin position="9"/>
        <end position="21"/>
    </location>
</feature>
<accession>A0A3L7A2L6</accession>
<feature type="transmembrane region" description="Helical" evidence="2">
    <location>
        <begin position="383"/>
        <end position="412"/>
    </location>
</feature>
<evidence type="ECO:0000256" key="2">
    <source>
        <dbReference type="SAM" id="Phobius"/>
    </source>
</evidence>
<name>A0A3L7A2L6_9MICO</name>
<keyword evidence="4" id="KW-1185">Reference proteome</keyword>
<feature type="compositionally biased region" description="Low complexity" evidence="1">
    <location>
        <begin position="56"/>
        <end position="71"/>
    </location>
</feature>
<evidence type="ECO:0000256" key="1">
    <source>
        <dbReference type="SAM" id="MobiDB-lite"/>
    </source>
</evidence>
<dbReference type="AlphaFoldDB" id="A0A3L7A2L6"/>
<feature type="compositionally biased region" description="Pro residues" evidence="1">
    <location>
        <begin position="102"/>
        <end position="118"/>
    </location>
</feature>
<keyword evidence="2" id="KW-1133">Transmembrane helix</keyword>
<feature type="transmembrane region" description="Helical" evidence="2">
    <location>
        <begin position="277"/>
        <end position="301"/>
    </location>
</feature>
<feature type="compositionally biased region" description="Low complexity" evidence="1">
    <location>
        <begin position="83"/>
        <end position="96"/>
    </location>
</feature>
<feature type="compositionally biased region" description="Pro residues" evidence="1">
    <location>
        <begin position="43"/>
        <end position="55"/>
    </location>
</feature>
<dbReference type="EMBL" id="RCUV01000001">
    <property type="protein sequence ID" value="RLP73841.1"/>
    <property type="molecule type" value="Genomic_DNA"/>
</dbReference>
<feature type="compositionally biased region" description="Low complexity" evidence="1">
    <location>
        <begin position="29"/>
        <end position="42"/>
    </location>
</feature>
<feature type="transmembrane region" description="Helical" evidence="2">
    <location>
        <begin position="245"/>
        <end position="271"/>
    </location>
</feature>
<reference evidence="3 4" key="1">
    <citation type="submission" date="2018-10" db="EMBL/GenBank/DDBJ databases">
        <authorList>
            <person name="Li J."/>
        </authorList>
    </citation>
    <scope>NUCLEOTIDE SEQUENCE [LARGE SCALE GENOMIC DNA]</scope>
    <source>
        <strain evidence="3 4">CCTCC AB209002</strain>
    </source>
</reference>
<organism evidence="3 4">
    <name type="scientific">Mycetocola manganoxydans</name>
    <dbReference type="NCBI Taxonomy" id="699879"/>
    <lineage>
        <taxon>Bacteria</taxon>
        <taxon>Bacillati</taxon>
        <taxon>Actinomycetota</taxon>
        <taxon>Actinomycetes</taxon>
        <taxon>Micrococcales</taxon>
        <taxon>Microbacteriaceae</taxon>
        <taxon>Mycetocola</taxon>
    </lineage>
</organism>
<feature type="region of interest" description="Disordered" evidence="1">
    <location>
        <begin position="1"/>
        <end position="118"/>
    </location>
</feature>
<dbReference type="OrthoDB" id="121140at2"/>